<protein>
    <recommendedName>
        <fullName evidence="3">Germin-like protein</fullName>
    </recommendedName>
</protein>
<dbReference type="InterPro" id="IPR014710">
    <property type="entry name" value="RmlC-like_jellyroll"/>
</dbReference>
<gene>
    <name evidence="1" type="ORF">MTR67_000838</name>
</gene>
<dbReference type="Proteomes" id="UP001234989">
    <property type="component" value="Chromosome 1"/>
</dbReference>
<accession>A0AAF0PM41</accession>
<evidence type="ECO:0008006" key="3">
    <source>
        <dbReference type="Google" id="ProtNLM"/>
    </source>
</evidence>
<reference evidence="1" key="1">
    <citation type="submission" date="2023-08" db="EMBL/GenBank/DDBJ databases">
        <title>A de novo genome assembly of Solanum verrucosum Schlechtendal, a Mexican diploid species geographically isolated from the other diploid A-genome species in potato relatives.</title>
        <authorList>
            <person name="Hosaka K."/>
        </authorList>
    </citation>
    <scope>NUCLEOTIDE SEQUENCE</scope>
    <source>
        <tissue evidence="1">Young leaves</tissue>
    </source>
</reference>
<dbReference type="AlphaFoldDB" id="A0AAF0PM41"/>
<evidence type="ECO:0000313" key="2">
    <source>
        <dbReference type="Proteomes" id="UP001234989"/>
    </source>
</evidence>
<dbReference type="EMBL" id="CP133612">
    <property type="protein sequence ID" value="WMV07453.1"/>
    <property type="molecule type" value="Genomic_DNA"/>
</dbReference>
<organism evidence="1 2">
    <name type="scientific">Solanum verrucosum</name>
    <dbReference type="NCBI Taxonomy" id="315347"/>
    <lineage>
        <taxon>Eukaryota</taxon>
        <taxon>Viridiplantae</taxon>
        <taxon>Streptophyta</taxon>
        <taxon>Embryophyta</taxon>
        <taxon>Tracheophyta</taxon>
        <taxon>Spermatophyta</taxon>
        <taxon>Magnoliopsida</taxon>
        <taxon>eudicotyledons</taxon>
        <taxon>Gunneridae</taxon>
        <taxon>Pentapetalae</taxon>
        <taxon>asterids</taxon>
        <taxon>lamiids</taxon>
        <taxon>Solanales</taxon>
        <taxon>Solanaceae</taxon>
        <taxon>Solanoideae</taxon>
        <taxon>Solaneae</taxon>
        <taxon>Solanum</taxon>
    </lineage>
</organism>
<keyword evidence="2" id="KW-1185">Reference proteome</keyword>
<proteinExistence type="predicted"/>
<sequence>MSLYANFKVAKASKAEFSALAGQSTSLVVLQFCGRGHRPAPHHNHPCVAGLLCMIKGSLEVDLVDSTNKLCTQTLQIW</sequence>
<evidence type="ECO:0000313" key="1">
    <source>
        <dbReference type="EMBL" id="WMV07453.1"/>
    </source>
</evidence>
<name>A0AAF0PM41_SOLVR</name>
<dbReference type="Gene3D" id="2.60.120.10">
    <property type="entry name" value="Jelly Rolls"/>
    <property type="match status" value="1"/>
</dbReference>